<evidence type="ECO:0000313" key="3">
    <source>
        <dbReference type="Proteomes" id="UP001165060"/>
    </source>
</evidence>
<dbReference type="EMBL" id="BRYB01001425">
    <property type="protein sequence ID" value="GMI25487.1"/>
    <property type="molecule type" value="Genomic_DNA"/>
</dbReference>
<dbReference type="Proteomes" id="UP001165060">
    <property type="component" value="Unassembled WGS sequence"/>
</dbReference>
<feature type="region of interest" description="Disordered" evidence="1">
    <location>
        <begin position="272"/>
        <end position="403"/>
    </location>
</feature>
<accession>A0ABQ6MFN4</accession>
<feature type="region of interest" description="Disordered" evidence="1">
    <location>
        <begin position="1"/>
        <end position="96"/>
    </location>
</feature>
<gene>
    <name evidence="2" type="ORF">TeGR_g143</name>
</gene>
<feature type="compositionally biased region" description="Basic and acidic residues" evidence="1">
    <location>
        <begin position="872"/>
        <end position="885"/>
    </location>
</feature>
<keyword evidence="3" id="KW-1185">Reference proteome</keyword>
<comment type="caution">
    <text evidence="2">The sequence shown here is derived from an EMBL/GenBank/DDBJ whole genome shotgun (WGS) entry which is preliminary data.</text>
</comment>
<protein>
    <submittedName>
        <fullName evidence="2">Uncharacterized protein</fullName>
    </submittedName>
</protein>
<feature type="region of interest" description="Disordered" evidence="1">
    <location>
        <begin position="181"/>
        <end position="236"/>
    </location>
</feature>
<feature type="compositionally biased region" description="Low complexity" evidence="1">
    <location>
        <begin position="504"/>
        <end position="518"/>
    </location>
</feature>
<reference evidence="2 3" key="1">
    <citation type="journal article" date="2023" name="Commun. Biol.">
        <title>Genome analysis of Parmales, the sister group of diatoms, reveals the evolutionary specialization of diatoms from phago-mixotrophs to photoautotrophs.</title>
        <authorList>
            <person name="Ban H."/>
            <person name="Sato S."/>
            <person name="Yoshikawa S."/>
            <person name="Yamada K."/>
            <person name="Nakamura Y."/>
            <person name="Ichinomiya M."/>
            <person name="Sato N."/>
            <person name="Blanc-Mathieu R."/>
            <person name="Endo H."/>
            <person name="Kuwata A."/>
            <person name="Ogata H."/>
        </authorList>
    </citation>
    <scope>NUCLEOTIDE SEQUENCE [LARGE SCALE GENOMIC DNA]</scope>
</reference>
<evidence type="ECO:0000313" key="2">
    <source>
        <dbReference type="EMBL" id="GMI25487.1"/>
    </source>
</evidence>
<feature type="region of interest" description="Disordered" evidence="1">
    <location>
        <begin position="863"/>
        <end position="885"/>
    </location>
</feature>
<proteinExistence type="predicted"/>
<feature type="region of interest" description="Disordered" evidence="1">
    <location>
        <begin position="778"/>
        <end position="829"/>
    </location>
</feature>
<sequence>PLPPPPRWVQEKEDMLATTKGVSFAPPPHVDPTTVLTRPPKEPVTAKGKRLLENPEPETNALIEQNLTKSDQPSFPRRAPSVPFSTVPRNCVPKPFKEQPWHKKEALIEDTMGGPAGDVVTAVKSLQKRVPGGVIASAGRSEKVQVDSVLPVQMVAPEVAFSALSKYTNFSSVTIAQPSNTTKKRPLFAPKPTPGPGAYSDVSLSDKSEKRSGRIPKHGLRPSAASVVAERKATVTPGPGAYQVEEAVEKVRPNMPKAAPFAAPKVEEAGAAAPRADAVKEPFEVEFEEADVWDVSDEEEGKRGDSDSDSDSSVSSASTSSSTSSSSSSSLSSNSSASSGNKRRRRGNAQAGSHSSSAPSSANASEASFSTTSTAQSRRLHAETRSRAAAHARLRGHTGSAAPSYGSIRKVSFGVYKAFFASSADIPSGWVRLSVAGLEGRRKEVLKAVGPTEVFHLADGRVKGTEHEGGGVDEGQFDTFGVLKKWKAEVDASKLEKMIDDDSSTGNSTSTSSSSSRSFLMTRKQQSQAEKEHELEKRHVNMGWILLTTSEAASEAEKRKTLRPSFGVKRGAGITWKNRKAIAERRAQEASSGTIGVGHYKLNYKAVEKEVKAVPQFERETKARRREEERKRGNVNLAIREAMDVVAEESRGQYLKTNLPSNWAEETPSKPVFSYKEPIPLSKQAEDKKKLERMAEAARDTYLSTQLPKEWEPPETTAVRMDREVGRDSVVVVDGEALRVPFTENVDMIKSPTGVQRGPGKYDPYAFEELEKERAMEKEGRMSLAVGRSDAVGPFGERPENAEEGEAWAATRPEPTAAVIGTAGIDEDDRLDEDAREGDELILEVGGDVDRFGKRREKVLVDMGNMAGRGGGGREEGVGEQEGDHFDGDELILDVEEARANLEGKAVKNVVFGGAPRWQEGAEEAEGDALTLSPHLTPVREQLEGAGFVRDFGKMQGRDDDGEEERVRRKLEGRDEWEIGEMEKEREIEADERIRDLVAGGRLGGKERGVMMVNMGADKVE</sequence>
<feature type="compositionally biased region" description="Low complexity" evidence="1">
    <location>
        <begin position="351"/>
        <end position="377"/>
    </location>
</feature>
<evidence type="ECO:0000256" key="1">
    <source>
        <dbReference type="SAM" id="MobiDB-lite"/>
    </source>
</evidence>
<feature type="compositionally biased region" description="Acidic residues" evidence="1">
    <location>
        <begin position="284"/>
        <end position="299"/>
    </location>
</feature>
<feature type="non-terminal residue" evidence="2">
    <location>
        <position position="1021"/>
    </location>
</feature>
<name>A0ABQ6MFN4_9STRA</name>
<feature type="compositionally biased region" description="Low complexity" evidence="1">
    <location>
        <begin position="311"/>
        <end position="339"/>
    </location>
</feature>
<feature type="compositionally biased region" description="Polar residues" evidence="1">
    <location>
        <begin position="62"/>
        <end position="73"/>
    </location>
</feature>
<organism evidence="2 3">
    <name type="scientific">Tetraparma gracilis</name>
    <dbReference type="NCBI Taxonomy" id="2962635"/>
    <lineage>
        <taxon>Eukaryota</taxon>
        <taxon>Sar</taxon>
        <taxon>Stramenopiles</taxon>
        <taxon>Ochrophyta</taxon>
        <taxon>Bolidophyceae</taxon>
        <taxon>Parmales</taxon>
        <taxon>Triparmaceae</taxon>
        <taxon>Tetraparma</taxon>
    </lineage>
</organism>
<feature type="region of interest" description="Disordered" evidence="1">
    <location>
        <begin position="499"/>
        <end position="535"/>
    </location>
</feature>
<feature type="non-terminal residue" evidence="2">
    <location>
        <position position="1"/>
    </location>
</feature>